<gene>
    <name evidence="6" type="ORF">ACFSBK_11870</name>
</gene>
<evidence type="ECO:0000313" key="6">
    <source>
        <dbReference type="EMBL" id="MFD1800547.1"/>
    </source>
</evidence>
<comment type="caution">
    <text evidence="6">The sequence shown here is derived from an EMBL/GenBank/DDBJ whole genome shotgun (WGS) entry which is preliminary data.</text>
</comment>
<dbReference type="InterPro" id="IPR006059">
    <property type="entry name" value="SBP"/>
</dbReference>
<reference evidence="7" key="1">
    <citation type="journal article" date="2019" name="Int. J. Syst. Evol. Microbiol.">
        <title>The Global Catalogue of Microorganisms (GCM) 10K type strain sequencing project: providing services to taxonomists for standard genome sequencing and annotation.</title>
        <authorList>
            <consortium name="The Broad Institute Genomics Platform"/>
            <consortium name="The Broad Institute Genome Sequencing Center for Infectious Disease"/>
            <person name="Wu L."/>
            <person name="Ma J."/>
        </authorList>
    </citation>
    <scope>NUCLEOTIDE SEQUENCE [LARGE SCALE GENOMIC DNA]</scope>
    <source>
        <strain evidence="7">KCTC 42143</strain>
    </source>
</reference>
<dbReference type="PANTHER" id="PTHR30061:SF50">
    <property type="entry name" value="MALTOSE_MALTODEXTRIN-BINDING PERIPLASMIC PROTEIN"/>
    <property type="match status" value="1"/>
</dbReference>
<keyword evidence="2 5" id="KW-0813">Transport</keyword>
<protein>
    <recommendedName>
        <fullName evidence="5">Maltodextrin-binding protein</fullName>
    </recommendedName>
</protein>
<dbReference type="SUPFAM" id="SSF53850">
    <property type="entry name" value="Periplasmic binding protein-like II"/>
    <property type="match status" value="1"/>
</dbReference>
<organism evidence="6 7">
    <name type="scientific">Carnobacterium antarcticum</name>
    <dbReference type="NCBI Taxonomy" id="2126436"/>
    <lineage>
        <taxon>Bacteria</taxon>
        <taxon>Bacillati</taxon>
        <taxon>Bacillota</taxon>
        <taxon>Bacilli</taxon>
        <taxon>Lactobacillales</taxon>
        <taxon>Carnobacteriaceae</taxon>
        <taxon>Carnobacterium</taxon>
    </lineage>
</organism>
<evidence type="ECO:0000256" key="5">
    <source>
        <dbReference type="RuleBase" id="RU365005"/>
    </source>
</evidence>
<dbReference type="Gene3D" id="3.40.190.10">
    <property type="entry name" value="Periplasmic binding protein-like II"/>
    <property type="match status" value="2"/>
</dbReference>
<dbReference type="InterPro" id="IPR006060">
    <property type="entry name" value="Maltose/Cyclodextrin-bd"/>
</dbReference>
<keyword evidence="5" id="KW-0449">Lipoprotein</keyword>
<accession>A0ABW4NSQ6</accession>
<dbReference type="PRINTS" id="PR00181">
    <property type="entry name" value="MALTOSEBP"/>
</dbReference>
<keyword evidence="7" id="KW-1185">Reference proteome</keyword>
<dbReference type="RefSeq" id="WP_058918697.1">
    <property type="nucleotide sequence ID" value="NZ_JBHSQC010000002.1"/>
</dbReference>
<proteinExistence type="inferred from homology"/>
<evidence type="ECO:0000256" key="1">
    <source>
        <dbReference type="ARBA" id="ARBA00008520"/>
    </source>
</evidence>
<dbReference type="EMBL" id="JBHUFF010000022">
    <property type="protein sequence ID" value="MFD1800547.1"/>
    <property type="molecule type" value="Genomic_DNA"/>
</dbReference>
<dbReference type="Pfam" id="PF13416">
    <property type="entry name" value="SBP_bac_8"/>
    <property type="match status" value="1"/>
</dbReference>
<comment type="similarity">
    <text evidence="1 5">Belongs to the bacterial solute-binding protein 1 family.</text>
</comment>
<comment type="subcellular location">
    <subcellularLocation>
        <location evidence="5">Cell membrane</location>
        <topology evidence="5">Lipid-anchor</topology>
    </subcellularLocation>
</comment>
<dbReference type="PANTHER" id="PTHR30061">
    <property type="entry name" value="MALTOSE-BINDING PERIPLASMIC PROTEIN"/>
    <property type="match status" value="1"/>
</dbReference>
<evidence type="ECO:0000256" key="3">
    <source>
        <dbReference type="ARBA" id="ARBA00022597"/>
    </source>
</evidence>
<keyword evidence="5" id="KW-1003">Cell membrane</keyword>
<keyword evidence="5" id="KW-0472">Membrane</keyword>
<evidence type="ECO:0000256" key="4">
    <source>
        <dbReference type="ARBA" id="ARBA00022729"/>
    </source>
</evidence>
<dbReference type="Proteomes" id="UP001597285">
    <property type="component" value="Unassembled WGS sequence"/>
</dbReference>
<keyword evidence="3 5" id="KW-0762">Sugar transport</keyword>
<feature type="chain" id="PRO_5044987888" description="Maltodextrin-binding protein" evidence="5">
    <location>
        <begin position="24"/>
        <end position="427"/>
    </location>
</feature>
<name>A0ABW4NSQ6_9LACT</name>
<sequence>MAYKGWKRLALRVVSASALLLLAACNGGGGDGETSTSGGDAGGSTTLKVDVDPRYTDYVNEIIPAFEKEHNVTIKITEKDMFDSIEALPLDGPAGIGTDVLVAPYDRIGILGQQGHLAEASLPDDGRYDEMDKKQVLSSDKVYGAPFVIETLVLFYNKDLLDTAPATFKDLEELSKDERFDFKNETGKNTAFLANWVTPYHYLGLITGYGGYVFGAEGTDTSDIGLNTPEAVEAITYASNWYQNIWPQGALDVTSAENFMNDQFTGEHTAAVINGPWGAASYKDANVNYGVSTIPTLPNGENYQPFAGGSGWTISSYSKNKELAQEWLDYVNNDENSQKLYEMSAEIPANQETRTAISKGDDELTNAVIEQYASSVPMPNIPEMEEVWTGTESMIFDAASGNKTPKEAADDAVQLIKDNIEQKYSTQ</sequence>
<dbReference type="PROSITE" id="PS51257">
    <property type="entry name" value="PROKAR_LIPOPROTEIN"/>
    <property type="match status" value="1"/>
</dbReference>
<keyword evidence="4 5" id="KW-0732">Signal</keyword>
<evidence type="ECO:0000313" key="7">
    <source>
        <dbReference type="Proteomes" id="UP001597285"/>
    </source>
</evidence>
<evidence type="ECO:0000256" key="2">
    <source>
        <dbReference type="ARBA" id="ARBA00022448"/>
    </source>
</evidence>
<feature type="signal peptide" evidence="5">
    <location>
        <begin position="1"/>
        <end position="23"/>
    </location>
</feature>